<evidence type="ECO:0000256" key="1">
    <source>
        <dbReference type="SAM" id="Phobius"/>
    </source>
</evidence>
<feature type="domain" description="Acyltransferase 3" evidence="2">
    <location>
        <begin position="17"/>
        <end position="357"/>
    </location>
</feature>
<feature type="transmembrane region" description="Helical" evidence="1">
    <location>
        <begin position="311"/>
        <end position="333"/>
    </location>
</feature>
<protein>
    <submittedName>
        <fullName evidence="3">Acyltransferase family protein</fullName>
    </submittedName>
</protein>
<keyword evidence="3" id="KW-0808">Transferase</keyword>
<dbReference type="RefSeq" id="WP_419581290.1">
    <property type="nucleotide sequence ID" value="NZ_CP036432.1"/>
</dbReference>
<sequence>MHTKEGGSEPRKKFIPEFEGLRGLLAAWVVFGHILLFCGFTYQDGWFGILFSPILGVYAFMMLSGFVITAALDQRPTTWLTFMSRRFWRLFPVYVFCMTLAIVAFNVSVNISSSSTLATFGQTNMSRLTDVDQHFGLYLVADATLLQCLLPRYLFPYAGESFLPPTWSLTIEWLFYMVAPLLLLLIKRSRPLATFVTGSFILGVYSLGPWMTEYINQSFHVENVFHFLTGIGSYFIWKHMPERKGCLVSTVLFWTAVVGGMVLLNLPYKIWLATMAIVLYDRVHQRQLFFIERPRHLLTSKLVQFLGRISYVTYLLHWIVIEVILFWVIQFAPQLTDRFVLAFLCTAIGFPLTYAFSYVVHRCVENPMMQLPKRWAERHQSKQQLVISA</sequence>
<dbReference type="InterPro" id="IPR050879">
    <property type="entry name" value="Acyltransferase_3"/>
</dbReference>
<feature type="transmembrane region" description="Helical" evidence="1">
    <location>
        <begin position="339"/>
        <end position="360"/>
    </location>
</feature>
<feature type="transmembrane region" description="Helical" evidence="1">
    <location>
        <begin position="21"/>
        <end position="42"/>
    </location>
</feature>
<keyword evidence="1" id="KW-0812">Transmembrane</keyword>
<gene>
    <name evidence="3" type="ORF">TBK1r_26790</name>
</gene>
<dbReference type="Pfam" id="PF01757">
    <property type="entry name" value="Acyl_transf_3"/>
    <property type="match status" value="1"/>
</dbReference>
<keyword evidence="1" id="KW-1133">Transmembrane helix</keyword>
<dbReference type="GO" id="GO:0016746">
    <property type="term" value="F:acyltransferase activity"/>
    <property type="evidence" value="ECO:0007669"/>
    <property type="project" value="UniProtKB-KW"/>
</dbReference>
<keyword evidence="4" id="KW-1185">Reference proteome</keyword>
<organism evidence="3 4">
    <name type="scientific">Stieleria magnilauensis</name>
    <dbReference type="NCBI Taxonomy" id="2527963"/>
    <lineage>
        <taxon>Bacteria</taxon>
        <taxon>Pseudomonadati</taxon>
        <taxon>Planctomycetota</taxon>
        <taxon>Planctomycetia</taxon>
        <taxon>Pirellulales</taxon>
        <taxon>Pirellulaceae</taxon>
        <taxon>Stieleria</taxon>
    </lineage>
</organism>
<dbReference type="InterPro" id="IPR002656">
    <property type="entry name" value="Acyl_transf_3_dom"/>
</dbReference>
<feature type="transmembrane region" description="Helical" evidence="1">
    <location>
        <begin position="167"/>
        <end position="186"/>
    </location>
</feature>
<evidence type="ECO:0000313" key="4">
    <source>
        <dbReference type="Proteomes" id="UP000318081"/>
    </source>
</evidence>
<name>A0ABX5XP15_9BACT</name>
<keyword evidence="3" id="KW-0012">Acyltransferase</keyword>
<proteinExistence type="predicted"/>
<keyword evidence="1" id="KW-0472">Membrane</keyword>
<reference evidence="3 4" key="1">
    <citation type="submission" date="2019-02" db="EMBL/GenBank/DDBJ databases">
        <title>Deep-cultivation of Planctomycetes and their phenomic and genomic characterization uncovers novel biology.</title>
        <authorList>
            <person name="Wiegand S."/>
            <person name="Jogler M."/>
            <person name="Boedeker C."/>
            <person name="Pinto D."/>
            <person name="Vollmers J."/>
            <person name="Rivas-Marin E."/>
            <person name="Kohn T."/>
            <person name="Peeters S.H."/>
            <person name="Heuer A."/>
            <person name="Rast P."/>
            <person name="Oberbeckmann S."/>
            <person name="Bunk B."/>
            <person name="Jeske O."/>
            <person name="Meyerdierks A."/>
            <person name="Storesund J.E."/>
            <person name="Kallscheuer N."/>
            <person name="Luecker S."/>
            <person name="Lage O.M."/>
            <person name="Pohl T."/>
            <person name="Merkel B.J."/>
            <person name="Hornburger P."/>
            <person name="Mueller R.-W."/>
            <person name="Bruemmer F."/>
            <person name="Labrenz M."/>
            <person name="Spormann A.M."/>
            <person name="Op den Camp H."/>
            <person name="Overmann J."/>
            <person name="Amann R."/>
            <person name="Jetten M.S.M."/>
            <person name="Mascher T."/>
            <person name="Medema M.H."/>
            <person name="Devos D.P."/>
            <person name="Kaster A.-K."/>
            <person name="Ovreas L."/>
            <person name="Rohde M."/>
            <person name="Galperin M.Y."/>
            <person name="Jogler C."/>
        </authorList>
    </citation>
    <scope>NUCLEOTIDE SEQUENCE [LARGE SCALE GENOMIC DNA]</scope>
    <source>
        <strain evidence="3 4">TBK1r</strain>
    </source>
</reference>
<evidence type="ECO:0000313" key="3">
    <source>
        <dbReference type="EMBL" id="QDV83737.1"/>
    </source>
</evidence>
<evidence type="ECO:0000259" key="2">
    <source>
        <dbReference type="Pfam" id="PF01757"/>
    </source>
</evidence>
<feature type="transmembrane region" description="Helical" evidence="1">
    <location>
        <begin position="93"/>
        <end position="115"/>
    </location>
</feature>
<dbReference type="Proteomes" id="UP000318081">
    <property type="component" value="Chromosome"/>
</dbReference>
<dbReference type="PANTHER" id="PTHR23028">
    <property type="entry name" value="ACETYLTRANSFERASE"/>
    <property type="match status" value="1"/>
</dbReference>
<accession>A0ABX5XP15</accession>
<feature type="transmembrane region" description="Helical" evidence="1">
    <location>
        <begin position="252"/>
        <end position="280"/>
    </location>
</feature>
<feature type="transmembrane region" description="Helical" evidence="1">
    <location>
        <begin position="192"/>
        <end position="211"/>
    </location>
</feature>
<feature type="transmembrane region" description="Helical" evidence="1">
    <location>
        <begin position="48"/>
        <end position="72"/>
    </location>
</feature>
<dbReference type="EMBL" id="CP036432">
    <property type="protein sequence ID" value="QDV83737.1"/>
    <property type="molecule type" value="Genomic_DNA"/>
</dbReference>